<sequence length="225" mass="26440">MVEIALSEVMSMRTDQLLRWLTQNDVALPTQRKPKAFYQVLARQKHAELETSANAYRDHAAQKLEDKRLNSTYVNIHKRSTSSYPHHMTTRSRAASLKNEEEVKEEEFRFEDFEGLDVRDKVQKEKRSASIIPANEEQVEHASKHANTRSNRSFQTSQPKHEVRRPKREAQPTSPPVPNRSLCNSMFMFYSIALLWIAVGIGATCYVHYLKEQQKRHNWWEIFQR</sequence>
<accession>A0ACC2AX13</accession>
<dbReference type="Proteomes" id="UP001162992">
    <property type="component" value="Chromosome 19"/>
</dbReference>
<keyword evidence="2" id="KW-1185">Reference proteome</keyword>
<proteinExistence type="predicted"/>
<comment type="caution">
    <text evidence="1">The sequence shown here is derived from an EMBL/GenBank/DDBJ whole genome shotgun (WGS) entry which is preliminary data.</text>
</comment>
<evidence type="ECO:0000313" key="2">
    <source>
        <dbReference type="Proteomes" id="UP001162992"/>
    </source>
</evidence>
<dbReference type="EMBL" id="CM055110">
    <property type="protein sequence ID" value="KAJ7521985.1"/>
    <property type="molecule type" value="Genomic_DNA"/>
</dbReference>
<reference evidence="2" key="1">
    <citation type="journal article" date="2024" name="Proc. Natl. Acad. Sci. U.S.A.">
        <title>Extraordinary preservation of gene collinearity over three hundred million years revealed in homosporous lycophytes.</title>
        <authorList>
            <person name="Li C."/>
            <person name="Wickell D."/>
            <person name="Kuo L.Y."/>
            <person name="Chen X."/>
            <person name="Nie B."/>
            <person name="Liao X."/>
            <person name="Peng D."/>
            <person name="Ji J."/>
            <person name="Jenkins J."/>
            <person name="Williams M."/>
            <person name="Shu S."/>
            <person name="Plott C."/>
            <person name="Barry K."/>
            <person name="Rajasekar S."/>
            <person name="Grimwood J."/>
            <person name="Han X."/>
            <person name="Sun S."/>
            <person name="Hou Z."/>
            <person name="He W."/>
            <person name="Dai G."/>
            <person name="Sun C."/>
            <person name="Schmutz J."/>
            <person name="Leebens-Mack J.H."/>
            <person name="Li F.W."/>
            <person name="Wang L."/>
        </authorList>
    </citation>
    <scope>NUCLEOTIDE SEQUENCE [LARGE SCALE GENOMIC DNA]</scope>
    <source>
        <strain evidence="2">cv. PW_Plant_1</strain>
    </source>
</reference>
<gene>
    <name evidence="1" type="ORF">O6H91_19G077600</name>
</gene>
<evidence type="ECO:0000313" key="1">
    <source>
        <dbReference type="EMBL" id="KAJ7521985.1"/>
    </source>
</evidence>
<protein>
    <submittedName>
        <fullName evidence="1">Uncharacterized protein</fullName>
    </submittedName>
</protein>
<name>A0ACC2AX13_DIPCM</name>
<organism evidence="1 2">
    <name type="scientific">Diphasiastrum complanatum</name>
    <name type="common">Issler's clubmoss</name>
    <name type="synonym">Lycopodium complanatum</name>
    <dbReference type="NCBI Taxonomy" id="34168"/>
    <lineage>
        <taxon>Eukaryota</taxon>
        <taxon>Viridiplantae</taxon>
        <taxon>Streptophyta</taxon>
        <taxon>Embryophyta</taxon>
        <taxon>Tracheophyta</taxon>
        <taxon>Lycopodiopsida</taxon>
        <taxon>Lycopodiales</taxon>
        <taxon>Lycopodiaceae</taxon>
        <taxon>Lycopodioideae</taxon>
        <taxon>Diphasiastrum</taxon>
    </lineage>
</organism>